<reference evidence="2" key="1">
    <citation type="submission" date="2014-09" db="EMBL/GenBank/DDBJ databases">
        <authorList>
            <person name="Magalhaes I.L.F."/>
            <person name="Oliveira U."/>
            <person name="Santos F.R."/>
            <person name="Vidigal T.H.D.A."/>
            <person name="Brescovit A.D."/>
            <person name="Santos A.J."/>
        </authorList>
    </citation>
    <scope>NUCLEOTIDE SEQUENCE</scope>
    <source>
        <tissue evidence="2">Shoot tissue taken approximately 20 cm above the soil surface</tissue>
    </source>
</reference>
<sequence>MANNTRNPTRVSESDTDAECLTRQKNLDTGVRVTRSITNSIETVLKCNVEVKMGPLAELISEELTLEAGPKIRRVDTDVLSCSSNSDRLKGTLNSSRRTFDHPNEVKKELEKYKNTPTADERLQSVSITASNSGISKARGLEVPNQMSKLSINDEQRLESAWLQAVEKQAPGVMNQAGHDRNPVLSQVESQFQRKSSMSLVVPSSHADGDLAHEIEALKIVDSYGPQKHQNRRSENGYAISPSKLHSNDDMANCDKESICSEPGRPGCHGLFPCWKAQKPKGIKVKRDMRVKSS</sequence>
<name>A0A0A9DBK1_ARUDO</name>
<proteinExistence type="predicted"/>
<organism evidence="2">
    <name type="scientific">Arundo donax</name>
    <name type="common">Giant reed</name>
    <name type="synonym">Donax arundinaceus</name>
    <dbReference type="NCBI Taxonomy" id="35708"/>
    <lineage>
        <taxon>Eukaryota</taxon>
        <taxon>Viridiplantae</taxon>
        <taxon>Streptophyta</taxon>
        <taxon>Embryophyta</taxon>
        <taxon>Tracheophyta</taxon>
        <taxon>Spermatophyta</taxon>
        <taxon>Magnoliopsida</taxon>
        <taxon>Liliopsida</taxon>
        <taxon>Poales</taxon>
        <taxon>Poaceae</taxon>
        <taxon>PACMAD clade</taxon>
        <taxon>Arundinoideae</taxon>
        <taxon>Arundineae</taxon>
        <taxon>Arundo</taxon>
    </lineage>
</organism>
<dbReference type="EMBL" id="GBRH01212709">
    <property type="protein sequence ID" value="JAD85186.1"/>
    <property type="molecule type" value="Transcribed_RNA"/>
</dbReference>
<protein>
    <submittedName>
        <fullName evidence="2">Uncharacterized protein</fullName>
    </submittedName>
</protein>
<feature type="region of interest" description="Disordered" evidence="1">
    <location>
        <begin position="227"/>
        <end position="249"/>
    </location>
</feature>
<evidence type="ECO:0000313" key="2">
    <source>
        <dbReference type="EMBL" id="JAD85186.1"/>
    </source>
</evidence>
<accession>A0A0A9DBK1</accession>
<evidence type="ECO:0000256" key="1">
    <source>
        <dbReference type="SAM" id="MobiDB-lite"/>
    </source>
</evidence>
<reference evidence="2" key="2">
    <citation type="journal article" date="2015" name="Data Brief">
        <title>Shoot transcriptome of the giant reed, Arundo donax.</title>
        <authorList>
            <person name="Barrero R.A."/>
            <person name="Guerrero F.D."/>
            <person name="Moolhuijzen P."/>
            <person name="Goolsby J.A."/>
            <person name="Tidwell J."/>
            <person name="Bellgard S.E."/>
            <person name="Bellgard M.I."/>
        </authorList>
    </citation>
    <scope>NUCLEOTIDE SEQUENCE</scope>
    <source>
        <tissue evidence="2">Shoot tissue taken approximately 20 cm above the soil surface</tissue>
    </source>
</reference>
<dbReference type="AlphaFoldDB" id="A0A0A9DBK1"/>